<dbReference type="HOGENOM" id="CLU_1305124_0_0_1"/>
<accession>E9EIL5</accession>
<evidence type="ECO:0000313" key="1">
    <source>
        <dbReference type="EMBL" id="EFY84251.1"/>
    </source>
</evidence>
<dbReference type="InParanoid" id="E9EIL5"/>
<dbReference type="EMBL" id="GL698644">
    <property type="protein sequence ID" value="EFY84251.1"/>
    <property type="molecule type" value="Genomic_DNA"/>
</dbReference>
<organism evidence="2">
    <name type="scientific">Metarhizium acridum (strain CQMa 102)</name>
    <dbReference type="NCBI Taxonomy" id="655827"/>
    <lineage>
        <taxon>Eukaryota</taxon>
        <taxon>Fungi</taxon>
        <taxon>Dikarya</taxon>
        <taxon>Ascomycota</taxon>
        <taxon>Pezizomycotina</taxon>
        <taxon>Sordariomycetes</taxon>
        <taxon>Hypocreomycetidae</taxon>
        <taxon>Hypocreales</taxon>
        <taxon>Clavicipitaceae</taxon>
        <taxon>Metarhizium</taxon>
    </lineage>
</organism>
<proteinExistence type="predicted"/>
<dbReference type="KEGG" id="maw:19254024"/>
<name>E9EIL5_METAQ</name>
<keyword evidence="2" id="KW-1185">Reference proteome</keyword>
<dbReference type="AlphaFoldDB" id="E9EIL5"/>
<dbReference type="Proteomes" id="UP000002499">
    <property type="component" value="Unassembled WGS sequence"/>
</dbReference>
<dbReference type="OrthoDB" id="4940644at2759"/>
<dbReference type="OMA" id="HEYWEVE"/>
<reference evidence="1 2" key="1">
    <citation type="journal article" date="2011" name="PLoS Genet.">
        <title>Genome sequencing and comparative transcriptomics of the model entomopathogenic fungi Metarhizium anisopliae and M. acridum.</title>
        <authorList>
            <person name="Gao Q."/>
            <person name="Jin K."/>
            <person name="Ying S.H."/>
            <person name="Zhang Y."/>
            <person name="Xiao G."/>
            <person name="Shang Y."/>
            <person name="Duan Z."/>
            <person name="Hu X."/>
            <person name="Xie X.Q."/>
            <person name="Zhou G."/>
            <person name="Peng G."/>
            <person name="Luo Z."/>
            <person name="Huang W."/>
            <person name="Wang B."/>
            <person name="Fang W."/>
            <person name="Wang S."/>
            <person name="Zhong Y."/>
            <person name="Ma L.J."/>
            <person name="St Leger R.J."/>
            <person name="Zhao G.P."/>
            <person name="Pei Y."/>
            <person name="Feng M.G."/>
            <person name="Xia Y."/>
            <person name="Wang C."/>
        </authorList>
    </citation>
    <scope>NUCLEOTIDE SEQUENCE [LARGE SCALE GENOMIC DNA]</scope>
    <source>
        <strain evidence="1 2">CQMa 102</strain>
    </source>
</reference>
<gene>
    <name evidence="1" type="ORF">MAC_09713</name>
</gene>
<evidence type="ECO:0000313" key="2">
    <source>
        <dbReference type="Proteomes" id="UP000002499"/>
    </source>
</evidence>
<sequence>MNTPPPGISLPELDIRKLNTRLRQLTPEIDFRIDTAHSNKWSAELAAHNLDAQVVYDARHSISDKDYWQVEALTLLEAYLRQSSQRDRSEAERWRNVCVGVEALLKEQGVDIDEHRQSIDNEGYWELEADCLKMHTARLESELLEGPQELGSTKATSQKLLSPGSEIGQGLQRLRRRKHRRIRPQQSSTKNPLGCVKAAILYR</sequence>
<protein>
    <submittedName>
        <fullName evidence="1">Uncharacterized protein</fullName>
    </submittedName>
</protein>
<dbReference type="GeneID" id="19254024"/>
<dbReference type="eggNOG" id="ENOG502RABN">
    <property type="taxonomic scope" value="Eukaryota"/>
</dbReference>